<evidence type="ECO:0000313" key="9">
    <source>
        <dbReference type="Proteomes" id="UP000177876"/>
    </source>
</evidence>
<evidence type="ECO:0000256" key="4">
    <source>
        <dbReference type="ARBA" id="ARBA00022679"/>
    </source>
</evidence>
<dbReference type="PANTHER" id="PTHR30606">
    <property type="entry name" value="LIPID A BIOSYNTHESIS LAUROYL ACYLTRANSFERASE"/>
    <property type="match status" value="1"/>
</dbReference>
<dbReference type="GO" id="GO:0016746">
    <property type="term" value="F:acyltransferase activity"/>
    <property type="evidence" value="ECO:0007669"/>
    <property type="project" value="UniProtKB-KW"/>
</dbReference>
<evidence type="ECO:0000256" key="5">
    <source>
        <dbReference type="ARBA" id="ARBA00023136"/>
    </source>
</evidence>
<dbReference type="AlphaFoldDB" id="A0A1F2WM57"/>
<evidence type="ECO:0000256" key="6">
    <source>
        <dbReference type="ARBA" id="ARBA00023315"/>
    </source>
</evidence>
<keyword evidence="5" id="KW-0472">Membrane</keyword>
<dbReference type="InterPro" id="IPR004960">
    <property type="entry name" value="LipA_acyltrans"/>
</dbReference>
<dbReference type="EMBL" id="MELK01000029">
    <property type="protein sequence ID" value="OFW57924.1"/>
    <property type="molecule type" value="Genomic_DNA"/>
</dbReference>
<evidence type="ECO:0000256" key="3">
    <source>
        <dbReference type="ARBA" id="ARBA00022519"/>
    </source>
</evidence>
<feature type="region of interest" description="Disordered" evidence="7">
    <location>
        <begin position="343"/>
        <end position="382"/>
    </location>
</feature>
<gene>
    <name evidence="8" type="ORF">A2Y75_11865</name>
</gene>
<evidence type="ECO:0000256" key="1">
    <source>
        <dbReference type="ARBA" id="ARBA00004533"/>
    </source>
</evidence>
<keyword evidence="4" id="KW-0808">Transferase</keyword>
<dbReference type="PANTHER" id="PTHR30606:SF9">
    <property type="entry name" value="LIPID A BIOSYNTHESIS LAUROYLTRANSFERASE"/>
    <property type="match status" value="1"/>
</dbReference>
<proteinExistence type="predicted"/>
<keyword evidence="6" id="KW-0012">Acyltransferase</keyword>
<dbReference type="Proteomes" id="UP000177876">
    <property type="component" value="Unassembled WGS sequence"/>
</dbReference>
<evidence type="ECO:0008006" key="10">
    <source>
        <dbReference type="Google" id="ProtNLM"/>
    </source>
</evidence>
<dbReference type="GO" id="GO:0005886">
    <property type="term" value="C:plasma membrane"/>
    <property type="evidence" value="ECO:0007669"/>
    <property type="project" value="UniProtKB-SubCell"/>
</dbReference>
<keyword evidence="2" id="KW-1003">Cell membrane</keyword>
<dbReference type="Pfam" id="PF03279">
    <property type="entry name" value="Lip_A_acyltrans"/>
    <property type="match status" value="1"/>
</dbReference>
<name>A0A1F2WM57_9ACTN</name>
<comment type="caution">
    <text evidence="8">The sequence shown here is derived from an EMBL/GenBank/DDBJ whole genome shotgun (WGS) entry which is preliminary data.</text>
</comment>
<evidence type="ECO:0000256" key="7">
    <source>
        <dbReference type="SAM" id="MobiDB-lite"/>
    </source>
</evidence>
<reference evidence="8 9" key="1">
    <citation type="journal article" date="2016" name="Nat. Commun.">
        <title>Thousands of microbial genomes shed light on interconnected biogeochemical processes in an aquifer system.</title>
        <authorList>
            <person name="Anantharaman K."/>
            <person name="Brown C.T."/>
            <person name="Hug L.A."/>
            <person name="Sharon I."/>
            <person name="Castelle C.J."/>
            <person name="Probst A.J."/>
            <person name="Thomas B.C."/>
            <person name="Singh A."/>
            <person name="Wilkins M.J."/>
            <person name="Karaoz U."/>
            <person name="Brodie E.L."/>
            <person name="Williams K.H."/>
            <person name="Hubbard S.S."/>
            <person name="Banfield J.F."/>
        </authorList>
    </citation>
    <scope>NUCLEOTIDE SEQUENCE [LARGE SCALE GENOMIC DNA]</scope>
</reference>
<keyword evidence="3" id="KW-0997">Cell inner membrane</keyword>
<dbReference type="GO" id="GO:0009247">
    <property type="term" value="P:glycolipid biosynthetic process"/>
    <property type="evidence" value="ECO:0007669"/>
    <property type="project" value="UniProtKB-ARBA"/>
</dbReference>
<evidence type="ECO:0000256" key="2">
    <source>
        <dbReference type="ARBA" id="ARBA00022475"/>
    </source>
</evidence>
<protein>
    <recommendedName>
        <fullName evidence="10">Lipid A biosynthesis acyltransferase</fullName>
    </recommendedName>
</protein>
<dbReference type="STRING" id="1797197.A2Y75_11865"/>
<feature type="compositionally biased region" description="Basic residues" evidence="7">
    <location>
        <begin position="359"/>
        <end position="382"/>
    </location>
</feature>
<accession>A0A1F2WM57</accession>
<evidence type="ECO:0000313" key="8">
    <source>
        <dbReference type="EMBL" id="OFW57924.1"/>
    </source>
</evidence>
<comment type="subcellular location">
    <subcellularLocation>
        <location evidence="1">Cell inner membrane</location>
    </subcellularLocation>
</comment>
<organism evidence="8 9">
    <name type="scientific">Candidatus Solincola sediminis</name>
    <dbReference type="NCBI Taxonomy" id="1797199"/>
    <lineage>
        <taxon>Bacteria</taxon>
        <taxon>Bacillati</taxon>
        <taxon>Actinomycetota</taxon>
        <taxon>Candidatus Geothermincolia</taxon>
        <taxon>Candidatus Geothermincolales</taxon>
        <taxon>Candidatus Geothermincolaceae</taxon>
        <taxon>Candidatus Solincola</taxon>
    </lineage>
</organism>
<sequence length="382" mass="42319">MPIIISVFSYGPYGLQITGNDQKGVWTIKVSEKHIARIFRMVDATLLGIFNSARFLARFVPPAILCALADGLGYAMYYINGGSRNSLLSMLREALPDVNDEQELKRIAKKAFGAHFRTILDLILLERHGEAILKRIIVDDKVMEKRDQCKAEGRCAIAFAPHLGAVGIEAALFAQLGRPYTPMAMPPQGTPIPRYCPAIIELAAKLGSDPEDPVIWAGLDTINQVRQLLEKGGTIGMTYDMPGGTVRDFFGQPTAIASGIAHFICDSEAPVIAAFFKRGKGPLDYKMIGYDFDYSLTGDRSKDVTAILDRVMRLGEEMIREAPEQWIGWFGLKNWRKSAQKILEQKSKARGQNIAVPTKTRKPSPAHGGQRRRQPSHPRAKP</sequence>